<comment type="subcellular location">
    <subcellularLocation>
        <location evidence="1">Membrane</location>
        <topology evidence="1">Multi-pass membrane protein</topology>
    </subcellularLocation>
</comment>
<protein>
    <submittedName>
        <fullName evidence="6">Lipopolysaccharide biosynthesis protein</fullName>
    </submittedName>
</protein>
<feature type="transmembrane region" description="Helical" evidence="5">
    <location>
        <begin position="349"/>
        <end position="367"/>
    </location>
</feature>
<feature type="transmembrane region" description="Helical" evidence="5">
    <location>
        <begin position="103"/>
        <end position="123"/>
    </location>
</feature>
<reference evidence="6 7" key="1">
    <citation type="submission" date="2018-06" db="EMBL/GenBank/DDBJ databases">
        <authorList>
            <consortium name="Pathogen Informatics"/>
            <person name="Doyle S."/>
        </authorList>
    </citation>
    <scope>NUCLEOTIDE SEQUENCE [LARGE SCALE GENOMIC DNA]</scope>
    <source>
        <strain evidence="6 7">NCTC10794</strain>
    </source>
</reference>
<dbReference type="AlphaFoldDB" id="A0A377I0F1"/>
<feature type="transmembrane region" description="Helical" evidence="5">
    <location>
        <begin position="373"/>
        <end position="391"/>
    </location>
</feature>
<sequence length="405" mass="46237">MSVMRDSSVYLTGELLSKSIPFLLLPYLSRKLGVEGFGELSYYQIFLSLFIIIIGLSQDSAVARYFYAYGRRSLNLVVNIGYLYSISIGSIIILFCWIIKSEILFYLALTAIFQVFLSVQLSICQCQKKVITYTFIQIISTGANALFTILLLEIYQDELVEKRILAILASNILAVSLTYFHYRKKITYKKFTISQYKIAFLYMMGFGLPMIFHHGSFFMKSQLDRAFIFHRFSEAELGLYSMGAQIAAVLSLLIMAINKALVPYLFENLKTKKITLENLQRWAFISILIVPIPSLITIITPEKWILFILGNHFLGVKYYISIFLLSTSLSIPYLFLANYLFYFGRTKEISFCSILSTVIYLGALGGVIFTDVIYVPLASIFGALGILPVLYKITKRVEKNEYTSH</sequence>
<keyword evidence="2 5" id="KW-0812">Transmembrane</keyword>
<feature type="transmembrane region" description="Helical" evidence="5">
    <location>
        <begin position="164"/>
        <end position="182"/>
    </location>
</feature>
<dbReference type="InterPro" id="IPR002797">
    <property type="entry name" value="Polysacc_synth"/>
</dbReference>
<evidence type="ECO:0000256" key="1">
    <source>
        <dbReference type="ARBA" id="ARBA00004141"/>
    </source>
</evidence>
<keyword evidence="3 5" id="KW-1133">Transmembrane helix</keyword>
<evidence type="ECO:0000256" key="4">
    <source>
        <dbReference type="ARBA" id="ARBA00023136"/>
    </source>
</evidence>
<proteinExistence type="predicted"/>
<dbReference type="InterPro" id="IPR052556">
    <property type="entry name" value="PolySynth_Transporter"/>
</dbReference>
<dbReference type="PANTHER" id="PTHR43424:SF1">
    <property type="entry name" value="LOCUS PUTATIVE PROTEIN 1-RELATED"/>
    <property type="match status" value="1"/>
</dbReference>
<dbReference type="GO" id="GO:0016020">
    <property type="term" value="C:membrane"/>
    <property type="evidence" value="ECO:0007669"/>
    <property type="project" value="UniProtKB-SubCell"/>
</dbReference>
<evidence type="ECO:0000313" key="7">
    <source>
        <dbReference type="Proteomes" id="UP000254867"/>
    </source>
</evidence>
<feature type="transmembrane region" description="Helical" evidence="5">
    <location>
        <begin position="239"/>
        <end position="261"/>
    </location>
</feature>
<feature type="transmembrane region" description="Helical" evidence="5">
    <location>
        <begin position="282"/>
        <end position="299"/>
    </location>
</feature>
<organism evidence="6 7">
    <name type="scientific">Haemophilus parahaemolyticus</name>
    <dbReference type="NCBI Taxonomy" id="735"/>
    <lineage>
        <taxon>Bacteria</taxon>
        <taxon>Pseudomonadati</taxon>
        <taxon>Pseudomonadota</taxon>
        <taxon>Gammaproteobacteria</taxon>
        <taxon>Pasteurellales</taxon>
        <taxon>Pasteurellaceae</taxon>
        <taxon>Haemophilus</taxon>
    </lineage>
</organism>
<evidence type="ECO:0000256" key="5">
    <source>
        <dbReference type="SAM" id="Phobius"/>
    </source>
</evidence>
<feature type="transmembrane region" description="Helical" evidence="5">
    <location>
        <begin position="76"/>
        <end position="97"/>
    </location>
</feature>
<evidence type="ECO:0000256" key="3">
    <source>
        <dbReference type="ARBA" id="ARBA00022989"/>
    </source>
</evidence>
<feature type="transmembrane region" description="Helical" evidence="5">
    <location>
        <begin position="130"/>
        <end position="152"/>
    </location>
</feature>
<evidence type="ECO:0000313" key="6">
    <source>
        <dbReference type="EMBL" id="STO63708.1"/>
    </source>
</evidence>
<name>A0A377I0F1_HAEPH</name>
<dbReference type="RefSeq" id="WP_119222369.1">
    <property type="nucleotide sequence ID" value="NZ_UGHH01000002.1"/>
</dbReference>
<evidence type="ECO:0000256" key="2">
    <source>
        <dbReference type="ARBA" id="ARBA00022692"/>
    </source>
</evidence>
<dbReference type="EMBL" id="UGHH01000002">
    <property type="protein sequence ID" value="STO63708.1"/>
    <property type="molecule type" value="Genomic_DNA"/>
</dbReference>
<dbReference type="PANTHER" id="PTHR43424">
    <property type="entry name" value="LOCUS PUTATIVE PROTEIN 1-RELATED"/>
    <property type="match status" value="1"/>
</dbReference>
<feature type="transmembrane region" description="Helical" evidence="5">
    <location>
        <begin position="40"/>
        <end position="56"/>
    </location>
</feature>
<dbReference type="Proteomes" id="UP000254867">
    <property type="component" value="Unassembled WGS sequence"/>
</dbReference>
<dbReference type="Pfam" id="PF01943">
    <property type="entry name" value="Polysacc_synt"/>
    <property type="match status" value="1"/>
</dbReference>
<gene>
    <name evidence="6" type="ORF">NCTC10794_00751</name>
</gene>
<feature type="transmembrane region" description="Helical" evidence="5">
    <location>
        <begin position="319"/>
        <end position="342"/>
    </location>
</feature>
<keyword evidence="4 5" id="KW-0472">Membrane</keyword>
<accession>A0A377I0F1</accession>
<feature type="transmembrane region" description="Helical" evidence="5">
    <location>
        <begin position="198"/>
        <end position="219"/>
    </location>
</feature>